<proteinExistence type="predicted"/>
<dbReference type="Proteomes" id="UP001305647">
    <property type="component" value="Unassembled WGS sequence"/>
</dbReference>
<dbReference type="AlphaFoldDB" id="A0AAN6PZ91"/>
<accession>A0AAN6PZ91</accession>
<keyword evidence="2" id="KW-1185">Reference proteome</keyword>
<name>A0AAN6PZ91_9PEZI</name>
<reference evidence="1" key="1">
    <citation type="journal article" date="2023" name="Mol. Phylogenet. Evol.">
        <title>Genome-scale phylogeny and comparative genomics of the fungal order Sordariales.</title>
        <authorList>
            <person name="Hensen N."/>
            <person name="Bonometti L."/>
            <person name="Westerberg I."/>
            <person name="Brannstrom I.O."/>
            <person name="Guillou S."/>
            <person name="Cros-Aarteil S."/>
            <person name="Calhoun S."/>
            <person name="Haridas S."/>
            <person name="Kuo A."/>
            <person name="Mondo S."/>
            <person name="Pangilinan J."/>
            <person name="Riley R."/>
            <person name="LaButti K."/>
            <person name="Andreopoulos B."/>
            <person name="Lipzen A."/>
            <person name="Chen C."/>
            <person name="Yan M."/>
            <person name="Daum C."/>
            <person name="Ng V."/>
            <person name="Clum A."/>
            <person name="Steindorff A."/>
            <person name="Ohm R.A."/>
            <person name="Martin F."/>
            <person name="Silar P."/>
            <person name="Natvig D.O."/>
            <person name="Lalanne C."/>
            <person name="Gautier V."/>
            <person name="Ament-Velasquez S.L."/>
            <person name="Kruys A."/>
            <person name="Hutchinson M.I."/>
            <person name="Powell A.J."/>
            <person name="Barry K."/>
            <person name="Miller A.N."/>
            <person name="Grigoriev I.V."/>
            <person name="Debuchy R."/>
            <person name="Gladieux P."/>
            <person name="Hiltunen Thoren M."/>
            <person name="Johannesson H."/>
        </authorList>
    </citation>
    <scope>NUCLEOTIDE SEQUENCE</scope>
    <source>
        <strain evidence="1">CBS 757.83</strain>
    </source>
</reference>
<dbReference type="EMBL" id="MU863639">
    <property type="protein sequence ID" value="KAK4100704.1"/>
    <property type="molecule type" value="Genomic_DNA"/>
</dbReference>
<gene>
    <name evidence="1" type="ORF">N658DRAFT_93352</name>
</gene>
<sequence length="135" mass="14962">MADLGLIWTWISVMEGEGAARFAPFESESEHATRLCWCPPFPAAWLVPSFLYHSDTYKDARGMQPLVQCGVKTVRVGKLYRAGGLLCCYCCLPQAGCDMQLACERGLIVCFHMFVDFPLSRSRPLGPGQLKGIVL</sequence>
<comment type="caution">
    <text evidence="1">The sequence shown here is derived from an EMBL/GenBank/DDBJ whole genome shotgun (WGS) entry which is preliminary data.</text>
</comment>
<evidence type="ECO:0000313" key="1">
    <source>
        <dbReference type="EMBL" id="KAK4100704.1"/>
    </source>
</evidence>
<evidence type="ECO:0000313" key="2">
    <source>
        <dbReference type="Proteomes" id="UP001305647"/>
    </source>
</evidence>
<reference evidence="1" key="2">
    <citation type="submission" date="2023-05" db="EMBL/GenBank/DDBJ databases">
        <authorList>
            <consortium name="Lawrence Berkeley National Laboratory"/>
            <person name="Steindorff A."/>
            <person name="Hensen N."/>
            <person name="Bonometti L."/>
            <person name="Westerberg I."/>
            <person name="Brannstrom I.O."/>
            <person name="Guillou S."/>
            <person name="Cros-Aarteil S."/>
            <person name="Calhoun S."/>
            <person name="Haridas S."/>
            <person name="Kuo A."/>
            <person name="Mondo S."/>
            <person name="Pangilinan J."/>
            <person name="Riley R."/>
            <person name="Labutti K."/>
            <person name="Andreopoulos B."/>
            <person name="Lipzen A."/>
            <person name="Chen C."/>
            <person name="Yanf M."/>
            <person name="Daum C."/>
            <person name="Ng V."/>
            <person name="Clum A."/>
            <person name="Ohm R."/>
            <person name="Martin F."/>
            <person name="Silar P."/>
            <person name="Natvig D."/>
            <person name="Lalanne C."/>
            <person name="Gautier V."/>
            <person name="Ament-Velasquez S.L."/>
            <person name="Kruys A."/>
            <person name="Hutchinson M.I."/>
            <person name="Powell A.J."/>
            <person name="Barry K."/>
            <person name="Miller A.N."/>
            <person name="Grigoriev I.V."/>
            <person name="Debuchy R."/>
            <person name="Gladieux P."/>
            <person name="Thoren M.H."/>
            <person name="Johannesson H."/>
        </authorList>
    </citation>
    <scope>NUCLEOTIDE SEQUENCE</scope>
    <source>
        <strain evidence="1">CBS 757.83</strain>
    </source>
</reference>
<organism evidence="1 2">
    <name type="scientific">Parathielavia hyrcaniae</name>
    <dbReference type="NCBI Taxonomy" id="113614"/>
    <lineage>
        <taxon>Eukaryota</taxon>
        <taxon>Fungi</taxon>
        <taxon>Dikarya</taxon>
        <taxon>Ascomycota</taxon>
        <taxon>Pezizomycotina</taxon>
        <taxon>Sordariomycetes</taxon>
        <taxon>Sordariomycetidae</taxon>
        <taxon>Sordariales</taxon>
        <taxon>Chaetomiaceae</taxon>
        <taxon>Parathielavia</taxon>
    </lineage>
</organism>
<protein>
    <submittedName>
        <fullName evidence="1">Uncharacterized protein</fullName>
    </submittedName>
</protein>